<dbReference type="EMBL" id="DSVI01000005">
    <property type="protein sequence ID" value="HGT47324.1"/>
    <property type="molecule type" value="Genomic_DNA"/>
</dbReference>
<dbReference type="InterPro" id="IPR036265">
    <property type="entry name" value="HIT-like_sf"/>
</dbReference>
<organism evidence="3">
    <name type="scientific">Ignavibacterium album</name>
    <dbReference type="NCBI Taxonomy" id="591197"/>
    <lineage>
        <taxon>Bacteria</taxon>
        <taxon>Pseudomonadati</taxon>
        <taxon>Ignavibacteriota</taxon>
        <taxon>Ignavibacteria</taxon>
        <taxon>Ignavibacteriales</taxon>
        <taxon>Ignavibacteriaceae</taxon>
        <taxon>Ignavibacterium</taxon>
    </lineage>
</organism>
<dbReference type="Pfam" id="PF26216">
    <property type="entry name" value="GDPGP1_C"/>
    <property type="match status" value="1"/>
</dbReference>
<dbReference type="AlphaFoldDB" id="A0A832DJR7"/>
<evidence type="ECO:0000259" key="2">
    <source>
        <dbReference type="Pfam" id="PF26216"/>
    </source>
</evidence>
<accession>A0A832DJR7</accession>
<comment type="caution">
    <text evidence="3">The sequence shown here is derived from an EMBL/GenBank/DDBJ whole genome shotgun (WGS) entry which is preliminary data.</text>
</comment>
<proteinExistence type="predicted"/>
<dbReference type="InterPro" id="IPR046320">
    <property type="entry name" value="DUF4922"/>
</dbReference>
<dbReference type="Pfam" id="PF16269">
    <property type="entry name" value="DUF4922"/>
    <property type="match status" value="1"/>
</dbReference>
<feature type="domain" description="DUF4922" evidence="1">
    <location>
        <begin position="27"/>
        <end position="173"/>
    </location>
</feature>
<reference evidence="3" key="1">
    <citation type="journal article" date="2020" name="mSystems">
        <title>Genome- and Community-Level Interaction Insights into Carbon Utilization and Element Cycling Functions of Hydrothermarchaeota in Hydrothermal Sediment.</title>
        <authorList>
            <person name="Zhou Z."/>
            <person name="Liu Y."/>
            <person name="Xu W."/>
            <person name="Pan J."/>
            <person name="Luo Z.H."/>
            <person name="Li M."/>
        </authorList>
    </citation>
    <scope>NUCLEOTIDE SEQUENCE [LARGE SCALE GENOMIC DNA]</scope>
    <source>
        <strain evidence="3">SpSt-500</strain>
    </source>
</reference>
<gene>
    <name evidence="3" type="ORF">ENS56_04775</name>
</gene>
<evidence type="ECO:0000259" key="1">
    <source>
        <dbReference type="Pfam" id="PF16269"/>
    </source>
</evidence>
<name>A0A832DJR7_9BACT</name>
<dbReference type="SUPFAM" id="SSF54197">
    <property type="entry name" value="HIT-like"/>
    <property type="match status" value="1"/>
</dbReference>
<feature type="domain" description="GDPGP1-like C-terminal" evidence="2">
    <location>
        <begin position="232"/>
        <end position="333"/>
    </location>
</feature>
<evidence type="ECO:0000313" key="3">
    <source>
        <dbReference type="EMBL" id="HGT47324.1"/>
    </source>
</evidence>
<sequence length="336" mass="39721">MNHRVYDDKRIQELLSNGDIAEASKYLFEFQCSDWEICRDNYEQLKSVKVKKFQFEGYSIKAQFNPGRIISTSAKVDPKSIQERKCFLCEANLPPEQKGILYKDEYIILINPFPIFPIHFTLTNIHHQPQRIEDTFPYLISFSKDLSKYFTVIYNGPRCGASAPDHLHFQAGNKYFMPIDDEADLITNEYGSVVVDRENLIIQTVDDGLRKFVLFECNDEQLLIDSFRKFYKTYSRLMNEEQEPLMNLISLYDDEFGWRVIVFLRAKHRSHHYFEDDEKKILVSPAAIDLGGVCIFPREEDFNRINKELIQEIFREVFIDKVKLEELNNNLKKIYE</sequence>
<dbReference type="InterPro" id="IPR058865">
    <property type="entry name" value="GDPGP1_C"/>
</dbReference>
<protein>
    <submittedName>
        <fullName evidence="3">DUF4922 domain-containing protein</fullName>
    </submittedName>
</protein>